<evidence type="ECO:0000313" key="1">
    <source>
        <dbReference type="EMBL" id="KKN47717.1"/>
    </source>
</evidence>
<dbReference type="AlphaFoldDB" id="A0A0F9RDT2"/>
<name>A0A0F9RDT2_9ZZZZ</name>
<reference evidence="1" key="1">
    <citation type="journal article" date="2015" name="Nature">
        <title>Complex archaea that bridge the gap between prokaryotes and eukaryotes.</title>
        <authorList>
            <person name="Spang A."/>
            <person name="Saw J.H."/>
            <person name="Jorgensen S.L."/>
            <person name="Zaremba-Niedzwiedzka K."/>
            <person name="Martijn J."/>
            <person name="Lind A.E."/>
            <person name="van Eijk R."/>
            <person name="Schleper C."/>
            <person name="Guy L."/>
            <person name="Ettema T.J."/>
        </authorList>
    </citation>
    <scope>NUCLEOTIDE SEQUENCE</scope>
</reference>
<accession>A0A0F9RDT2</accession>
<sequence length="118" mass="13317">MVVAGSLGCVSVWYNTVAQADRQETEMFIKLTEAGNEEGIDIWNNHLFEADYVHYRWAAEYPDGLYLVPFERGEGPSNGRFLVISLFDGGNLIQEIVAFRCAIYIMNSQGRTVDKFAV</sequence>
<protein>
    <submittedName>
        <fullName evidence="1">Uncharacterized protein</fullName>
    </submittedName>
</protein>
<dbReference type="EMBL" id="LAZR01001261">
    <property type="protein sequence ID" value="KKN47717.1"/>
    <property type="molecule type" value="Genomic_DNA"/>
</dbReference>
<proteinExistence type="predicted"/>
<comment type="caution">
    <text evidence="1">The sequence shown here is derived from an EMBL/GenBank/DDBJ whole genome shotgun (WGS) entry which is preliminary data.</text>
</comment>
<organism evidence="1">
    <name type="scientific">marine sediment metagenome</name>
    <dbReference type="NCBI Taxonomy" id="412755"/>
    <lineage>
        <taxon>unclassified sequences</taxon>
        <taxon>metagenomes</taxon>
        <taxon>ecological metagenomes</taxon>
    </lineage>
</organism>
<gene>
    <name evidence="1" type="ORF">LCGC14_0660400</name>
</gene>